<evidence type="ECO:0000256" key="2">
    <source>
        <dbReference type="ARBA" id="ARBA00010139"/>
    </source>
</evidence>
<evidence type="ECO:0000256" key="4">
    <source>
        <dbReference type="ARBA" id="ARBA00022827"/>
    </source>
</evidence>
<reference evidence="8 9" key="1">
    <citation type="submission" date="2020-04" db="EMBL/GenBank/DDBJ databases">
        <title>Gordonia sp. nov. TBRC 11910.</title>
        <authorList>
            <person name="Suriyachadkun C."/>
        </authorList>
    </citation>
    <scope>NUCLEOTIDE SEQUENCE [LARGE SCALE GENOMIC DNA]</scope>
    <source>
        <strain evidence="8 9">TBRC 11910</strain>
    </source>
</reference>
<evidence type="ECO:0000256" key="7">
    <source>
        <dbReference type="ARBA" id="ARBA00023033"/>
    </source>
</evidence>
<evidence type="ECO:0000313" key="9">
    <source>
        <dbReference type="Proteomes" id="UP000550729"/>
    </source>
</evidence>
<evidence type="ECO:0000313" key="8">
    <source>
        <dbReference type="EMBL" id="NMO04347.1"/>
    </source>
</evidence>
<dbReference type="Proteomes" id="UP000550729">
    <property type="component" value="Unassembled WGS sequence"/>
</dbReference>
<evidence type="ECO:0000256" key="1">
    <source>
        <dbReference type="ARBA" id="ARBA00001974"/>
    </source>
</evidence>
<gene>
    <name evidence="8" type="ORF">HH308_24310</name>
</gene>
<dbReference type="PANTHER" id="PTHR43098:SF3">
    <property type="entry name" value="L-ORNITHINE N(5)-MONOOXYGENASE-RELATED"/>
    <property type="match status" value="1"/>
</dbReference>
<dbReference type="SUPFAM" id="SSF51905">
    <property type="entry name" value="FAD/NAD(P)-binding domain"/>
    <property type="match status" value="3"/>
</dbReference>
<keyword evidence="4" id="KW-0274">FAD</keyword>
<comment type="similarity">
    <text evidence="2">Belongs to the FAD-binding monooxygenase family.</text>
</comment>
<dbReference type="Pfam" id="PF13738">
    <property type="entry name" value="Pyr_redox_3"/>
    <property type="match status" value="1"/>
</dbReference>
<keyword evidence="9" id="KW-1185">Reference proteome</keyword>
<accession>A0A848L1L3</accession>
<dbReference type="AlphaFoldDB" id="A0A848L1L3"/>
<keyword evidence="5" id="KW-0521">NADP</keyword>
<keyword evidence="3" id="KW-0285">Flavoprotein</keyword>
<evidence type="ECO:0000256" key="5">
    <source>
        <dbReference type="ARBA" id="ARBA00022857"/>
    </source>
</evidence>
<comment type="caution">
    <text evidence="8">The sequence shown here is derived from an EMBL/GenBank/DDBJ whole genome shotgun (WGS) entry which is preliminary data.</text>
</comment>
<dbReference type="PANTHER" id="PTHR43098">
    <property type="entry name" value="L-ORNITHINE N(5)-MONOOXYGENASE-RELATED"/>
    <property type="match status" value="1"/>
</dbReference>
<dbReference type="EMBL" id="JABBNB010000034">
    <property type="protein sequence ID" value="NMO04347.1"/>
    <property type="molecule type" value="Genomic_DNA"/>
</dbReference>
<sequence length="519" mass="57145">MVHKLREQGLAVRGIERGSDVGGTWYWNKYPGASSDSQSWVYQYSFNEEIEQEWDWSCVFPQQPEILAYLQFVADKLDLRVDFDFDTSIDSISYDDAARDWTLTTDAGDALTADYVVTAVGCLSAAQAPDIPGRDSFAGLVLHTSQWPAEPLDLADARVGIIGTGSTGIQATPKLAEMSKHLTVFQRTPQWAAPARNRLLSDAERAELKRDIRTIRDTCKSSPFGHPYWPSEQSALAASPVERTARYQADWDRGGFDFLFGSYGDLIVDEAANETMASFVREKIAELVDDPQLAARLTPDYPFGTKRLPLYAEEFYPAFNRGNVDLVSLRNEPIVEIVPEGIRTASRLIELDVLVFATGFDAMTGPLTRLNITGRDGLKLNDKWADGPQTNLGLMTRGFPNLFMVTGPGSPSVLGNMPVTIEQNVEWIGDLIETLRASGASIEPTVESEQAWGDGINEIANATLFGKYASWYSGSNIEGKPKVFIPYPGGFGEYQRIAAEIAENGYDGFEISVPSPANA</sequence>
<comment type="cofactor">
    <cofactor evidence="1">
        <name>FAD</name>
        <dbReference type="ChEBI" id="CHEBI:57692"/>
    </cofactor>
</comment>
<keyword evidence="7" id="KW-0503">Monooxygenase</keyword>
<dbReference type="Gene3D" id="3.50.50.60">
    <property type="entry name" value="FAD/NAD(P)-binding domain"/>
    <property type="match status" value="2"/>
</dbReference>
<evidence type="ECO:0000256" key="3">
    <source>
        <dbReference type="ARBA" id="ARBA00022630"/>
    </source>
</evidence>
<name>A0A848L1L3_9ACTN</name>
<protein>
    <submittedName>
        <fullName evidence="8">NAD(P)/FAD-dependent oxidoreductase</fullName>
    </submittedName>
</protein>
<dbReference type="GO" id="GO:0016709">
    <property type="term" value="F:oxidoreductase activity, acting on paired donors, with incorporation or reduction of molecular oxygen, NAD(P)H as one donor, and incorporation of one atom of oxygen"/>
    <property type="evidence" value="ECO:0007669"/>
    <property type="project" value="UniProtKB-ARBA"/>
</dbReference>
<proteinExistence type="inferred from homology"/>
<dbReference type="InterPro" id="IPR036188">
    <property type="entry name" value="FAD/NAD-bd_sf"/>
</dbReference>
<keyword evidence="6" id="KW-0560">Oxidoreductase</keyword>
<evidence type="ECO:0000256" key="6">
    <source>
        <dbReference type="ARBA" id="ARBA00023002"/>
    </source>
</evidence>
<dbReference type="InterPro" id="IPR050775">
    <property type="entry name" value="FAD-binding_Monooxygenases"/>
</dbReference>
<organism evidence="8 9">
    <name type="scientific">Gordonia asplenii</name>
    <dbReference type="NCBI Taxonomy" id="2725283"/>
    <lineage>
        <taxon>Bacteria</taxon>
        <taxon>Bacillati</taxon>
        <taxon>Actinomycetota</taxon>
        <taxon>Actinomycetes</taxon>
        <taxon>Mycobacteriales</taxon>
        <taxon>Gordoniaceae</taxon>
        <taxon>Gordonia</taxon>
    </lineage>
</organism>